<protein>
    <submittedName>
        <fullName evidence="4">F-box-like domain-containing protein 1</fullName>
    </submittedName>
</protein>
<dbReference type="InterPro" id="IPR036047">
    <property type="entry name" value="F-box-like_dom_sf"/>
</dbReference>
<dbReference type="PANTHER" id="PTHR12874">
    <property type="entry name" value="F-BOX ONLY PROTEIN 48-RELATED"/>
    <property type="match status" value="1"/>
</dbReference>
<dbReference type="EMBL" id="PTQR01000039">
    <property type="protein sequence ID" value="TKX24666.1"/>
    <property type="molecule type" value="Genomic_DNA"/>
</dbReference>
<evidence type="ECO:0000259" key="3">
    <source>
        <dbReference type="PROSITE" id="PS50181"/>
    </source>
</evidence>
<proteinExistence type="predicted"/>
<feature type="compositionally biased region" description="Basic and acidic residues" evidence="2">
    <location>
        <begin position="61"/>
        <end position="80"/>
    </location>
</feature>
<organism evidence="4 5">
    <name type="scientific">Elsinoe australis</name>
    <dbReference type="NCBI Taxonomy" id="40998"/>
    <lineage>
        <taxon>Eukaryota</taxon>
        <taxon>Fungi</taxon>
        <taxon>Dikarya</taxon>
        <taxon>Ascomycota</taxon>
        <taxon>Pezizomycotina</taxon>
        <taxon>Dothideomycetes</taxon>
        <taxon>Dothideomycetidae</taxon>
        <taxon>Myriangiales</taxon>
        <taxon>Elsinoaceae</taxon>
        <taxon>Elsinoe</taxon>
    </lineage>
</organism>
<evidence type="ECO:0000313" key="5">
    <source>
        <dbReference type="Proteomes" id="UP000308133"/>
    </source>
</evidence>
<dbReference type="PROSITE" id="PS50181">
    <property type="entry name" value="FBOX"/>
    <property type="match status" value="1"/>
</dbReference>
<evidence type="ECO:0000256" key="2">
    <source>
        <dbReference type="SAM" id="MobiDB-lite"/>
    </source>
</evidence>
<feature type="region of interest" description="Disordered" evidence="2">
    <location>
        <begin position="140"/>
        <end position="179"/>
    </location>
</feature>
<dbReference type="AlphaFoldDB" id="A0A4U7B7B8"/>
<feature type="region of interest" description="Disordered" evidence="2">
    <location>
        <begin position="478"/>
        <end position="514"/>
    </location>
</feature>
<feature type="compositionally biased region" description="Basic and acidic residues" evidence="2">
    <location>
        <begin position="505"/>
        <end position="514"/>
    </location>
</feature>
<feature type="compositionally biased region" description="Polar residues" evidence="2">
    <location>
        <begin position="17"/>
        <end position="26"/>
    </location>
</feature>
<dbReference type="Proteomes" id="UP000308133">
    <property type="component" value="Unassembled WGS sequence"/>
</dbReference>
<dbReference type="Pfam" id="PF19270">
    <property type="entry name" value="FBO_C"/>
    <property type="match status" value="1"/>
</dbReference>
<dbReference type="PANTHER" id="PTHR12874:SF9">
    <property type="entry name" value="F-BOX ONLY PROTEIN 48"/>
    <property type="match status" value="1"/>
</dbReference>
<feature type="domain" description="F-box" evidence="3">
    <location>
        <begin position="209"/>
        <end position="259"/>
    </location>
</feature>
<comment type="caution">
    <text evidence="4">The sequence shown here is derived from an EMBL/GenBank/DDBJ whole genome shotgun (WGS) entry which is preliminary data.</text>
</comment>
<reference evidence="4 5" key="1">
    <citation type="submission" date="2018-02" db="EMBL/GenBank/DDBJ databases">
        <title>Draft genome sequences of Elsinoe sp., causing black scab on jojoba.</title>
        <authorList>
            <person name="Stodart B."/>
            <person name="Jeffress S."/>
            <person name="Ash G."/>
            <person name="Arun Chinnappa K."/>
        </authorList>
    </citation>
    <scope>NUCLEOTIDE SEQUENCE [LARGE SCALE GENOMIC DNA]</scope>
    <source>
        <strain evidence="4 5">Hillstone_2</strain>
    </source>
</reference>
<dbReference type="SUPFAM" id="SSF81383">
    <property type="entry name" value="F-box domain"/>
    <property type="match status" value="1"/>
</dbReference>
<dbReference type="InterPro" id="IPR045464">
    <property type="entry name" value="Hrt3/FBXO9_C"/>
</dbReference>
<dbReference type="Pfam" id="PF12937">
    <property type="entry name" value="F-box-like"/>
    <property type="match status" value="1"/>
</dbReference>
<dbReference type="GO" id="GO:0019005">
    <property type="term" value="C:SCF ubiquitin ligase complex"/>
    <property type="evidence" value="ECO:0007669"/>
    <property type="project" value="TreeGrafter"/>
</dbReference>
<feature type="region of interest" description="Disordered" evidence="2">
    <location>
        <begin position="1"/>
        <end position="80"/>
    </location>
</feature>
<keyword evidence="1" id="KW-0833">Ubl conjugation pathway</keyword>
<name>A0A4U7B7B8_9PEZI</name>
<feature type="compositionally biased region" description="Low complexity" evidence="2">
    <location>
        <begin position="490"/>
        <end position="502"/>
    </location>
</feature>
<accession>A0A4U7B7B8</accession>
<dbReference type="InterPro" id="IPR001810">
    <property type="entry name" value="F-box_dom"/>
</dbReference>
<gene>
    <name evidence="4" type="ORF">C1H76_3275</name>
</gene>
<dbReference type="GO" id="GO:0031146">
    <property type="term" value="P:SCF-dependent proteasomal ubiquitin-dependent protein catabolic process"/>
    <property type="evidence" value="ECO:0007669"/>
    <property type="project" value="TreeGrafter"/>
</dbReference>
<evidence type="ECO:0000313" key="4">
    <source>
        <dbReference type="EMBL" id="TKX24666.1"/>
    </source>
</evidence>
<dbReference type="Gene3D" id="1.20.1280.50">
    <property type="match status" value="1"/>
</dbReference>
<feature type="region of interest" description="Disordered" evidence="2">
    <location>
        <begin position="406"/>
        <end position="466"/>
    </location>
</feature>
<dbReference type="GO" id="GO:0005737">
    <property type="term" value="C:cytoplasm"/>
    <property type="evidence" value="ECO:0007669"/>
    <property type="project" value="TreeGrafter"/>
</dbReference>
<evidence type="ECO:0000256" key="1">
    <source>
        <dbReference type="ARBA" id="ARBA00022786"/>
    </source>
</evidence>
<sequence length="602" mass="65732">MSDPSATEAELERFRQQWKQEVSSRNKPAPSAGSRPQAVTTSSVDRRKPTTAPRAPVSSGKAEEVLDQSEGRTFHDLPDNEEVLKLGAAEKGLVRPTTSKEPKTALEHYERAVENETAGKLGESLKLYRKAFRLDDGVHEKYKNKHFPPSASAPKPTQPNPSNASATVPNPAHHSLHGLPPTINQLIEEFSTLSIPGQEPPTDASPPPPCPIAELPQEILTHILHHAALSNIACFSRLALVCKKFAYLTMTEEQIWKAVTLSAEQGFGDMRYTYGCDVFGKPLPDDDGEHILGTSTPPGLDEPLPEPLPTPSFLDISNHLLTTTYASSWRQMFRSRPRIRFHGVYISTVNYSRPGGASSTINTWSSPVHVVTYYRYLRFYRDGTCISLLTTTEPVDVVHILTKENLTEQTSNPHQTRRNAHKAAAISDPASRPPPTGIDKSGSGHGKAGPANQASAQKTEHVPALPASQIMKDALRGRWRLSGPGDGTFPPSRSPSSASQAPDTESEREAEGDLHVETEGVVPRYTYKMQFGIGSSSAGAAANTAVQAGQGGGGGKRGSRNNRLQWKGFWSYNRLTDDWGEFGLRNDRAFYFSRVRSYGVGG</sequence>